<evidence type="ECO:0000256" key="1">
    <source>
        <dbReference type="ARBA" id="ARBA00007527"/>
    </source>
</evidence>
<evidence type="ECO:0000256" key="2">
    <source>
        <dbReference type="ARBA" id="ARBA00022801"/>
    </source>
</evidence>
<dbReference type="PANTHER" id="PTHR10858">
    <property type="entry name" value="DEOXYRIBONUCLEASE II"/>
    <property type="match status" value="1"/>
</dbReference>
<dbReference type="AlphaFoldDB" id="A0A0C2CWX6"/>
<dbReference type="EMBL" id="KN730097">
    <property type="protein sequence ID" value="KIH61478.1"/>
    <property type="molecule type" value="Genomic_DNA"/>
</dbReference>
<dbReference type="Pfam" id="PF03265">
    <property type="entry name" value="DNase_II"/>
    <property type="match status" value="1"/>
</dbReference>
<protein>
    <submittedName>
        <fullName evidence="3">Uncharacterized protein</fullName>
    </submittedName>
</protein>
<keyword evidence="2" id="KW-0378">Hydrolase</keyword>
<comment type="similarity">
    <text evidence="1">Belongs to the DNase II family.</text>
</comment>
<dbReference type="GO" id="GO:0004531">
    <property type="term" value="F:deoxyribonuclease II activity"/>
    <property type="evidence" value="ECO:0007669"/>
    <property type="project" value="InterPro"/>
</dbReference>
<reference evidence="3 4" key="1">
    <citation type="submission" date="2013-12" db="EMBL/GenBank/DDBJ databases">
        <title>Draft genome of the parsitic nematode Ancylostoma duodenale.</title>
        <authorList>
            <person name="Mitreva M."/>
        </authorList>
    </citation>
    <scope>NUCLEOTIDE SEQUENCE [LARGE SCALE GENOMIC DNA]</scope>
    <source>
        <strain evidence="3 4">Zhejiang</strain>
    </source>
</reference>
<evidence type="ECO:0000313" key="3">
    <source>
        <dbReference type="EMBL" id="KIH61478.1"/>
    </source>
</evidence>
<dbReference type="PANTHER" id="PTHR10858:SF30">
    <property type="entry name" value="CELL-DEATH-RELATED NUCLEASE 7"/>
    <property type="match status" value="1"/>
</dbReference>
<dbReference type="GO" id="GO:0006309">
    <property type="term" value="P:apoptotic DNA fragmentation"/>
    <property type="evidence" value="ECO:0007669"/>
    <property type="project" value="TreeGrafter"/>
</dbReference>
<name>A0A0C2CWX6_9BILA</name>
<organism evidence="3 4">
    <name type="scientific">Ancylostoma duodenale</name>
    <dbReference type="NCBI Taxonomy" id="51022"/>
    <lineage>
        <taxon>Eukaryota</taxon>
        <taxon>Metazoa</taxon>
        <taxon>Ecdysozoa</taxon>
        <taxon>Nematoda</taxon>
        <taxon>Chromadorea</taxon>
        <taxon>Rhabditida</taxon>
        <taxon>Rhabditina</taxon>
        <taxon>Rhabditomorpha</taxon>
        <taxon>Strongyloidea</taxon>
        <taxon>Ancylostomatidae</taxon>
        <taxon>Ancylostomatinae</taxon>
        <taxon>Ancylostoma</taxon>
    </lineage>
</organism>
<sequence length="146" mass="16657">MHTKHIQLLPEQIGMAIRQLAGDLVYDVNYVNLLGRTFANSQDHSKWGVSMNPAVPAVCIGDVNRQESQYRRGGGAVCIMDPKLWRTFYYSVTEYEECPPFSGVQREMLNKAVSRLYEVNKLNHIENLLLPQTQFEGQDDGVIRKV</sequence>
<keyword evidence="4" id="KW-1185">Reference proteome</keyword>
<dbReference type="InterPro" id="IPR004947">
    <property type="entry name" value="DNase_II"/>
</dbReference>
<proteinExistence type="inferred from homology"/>
<dbReference type="Proteomes" id="UP000054047">
    <property type="component" value="Unassembled WGS sequence"/>
</dbReference>
<gene>
    <name evidence="3" type="ORF">ANCDUO_08254</name>
</gene>
<dbReference type="OrthoDB" id="10261598at2759"/>
<accession>A0A0C2CWX6</accession>
<evidence type="ECO:0000313" key="4">
    <source>
        <dbReference type="Proteomes" id="UP000054047"/>
    </source>
</evidence>